<dbReference type="EMBL" id="CAICTM010000291">
    <property type="protein sequence ID" value="CAB9507089.1"/>
    <property type="molecule type" value="Genomic_DNA"/>
</dbReference>
<evidence type="ECO:0000313" key="2">
    <source>
        <dbReference type="Proteomes" id="UP001153069"/>
    </source>
</evidence>
<proteinExistence type="predicted"/>
<evidence type="ECO:0000313" key="1">
    <source>
        <dbReference type="EMBL" id="CAB9507089.1"/>
    </source>
</evidence>
<dbReference type="OrthoDB" id="421209at2759"/>
<dbReference type="Proteomes" id="UP001153069">
    <property type="component" value="Unassembled WGS sequence"/>
</dbReference>
<keyword evidence="2" id="KW-1185">Reference proteome</keyword>
<accession>A0A9N8DU44</accession>
<sequence>MLRSILKKSFHNELTLEDFEFVAADGVTGIEETTDQPGETMLVELGIQDGSFLYLIPKQYWYHTAYRGRDIPKAEHRGITLIQLRDLAAMVIRKCVPEGWKSTNPELDSKRLSPENVTLYDLMEHYIRPLTREHKWSYVEHITVAEEDPMPDFFLSHFPRRQLSVFRERSERGKQED</sequence>
<protein>
    <submittedName>
        <fullName evidence="1">Uncharacterized protein</fullName>
    </submittedName>
</protein>
<gene>
    <name evidence="1" type="ORF">SEMRO_292_G109680.1</name>
</gene>
<name>A0A9N8DU44_9STRA</name>
<dbReference type="AlphaFoldDB" id="A0A9N8DU44"/>
<organism evidence="1 2">
    <name type="scientific">Seminavis robusta</name>
    <dbReference type="NCBI Taxonomy" id="568900"/>
    <lineage>
        <taxon>Eukaryota</taxon>
        <taxon>Sar</taxon>
        <taxon>Stramenopiles</taxon>
        <taxon>Ochrophyta</taxon>
        <taxon>Bacillariophyta</taxon>
        <taxon>Bacillariophyceae</taxon>
        <taxon>Bacillariophycidae</taxon>
        <taxon>Naviculales</taxon>
        <taxon>Naviculaceae</taxon>
        <taxon>Seminavis</taxon>
    </lineage>
</organism>
<reference evidence="1" key="1">
    <citation type="submission" date="2020-06" db="EMBL/GenBank/DDBJ databases">
        <authorList>
            <consortium name="Plant Systems Biology data submission"/>
        </authorList>
    </citation>
    <scope>NUCLEOTIDE SEQUENCE</scope>
    <source>
        <strain evidence="1">D6</strain>
    </source>
</reference>
<comment type="caution">
    <text evidence="1">The sequence shown here is derived from an EMBL/GenBank/DDBJ whole genome shotgun (WGS) entry which is preliminary data.</text>
</comment>